<evidence type="ECO:0000313" key="2">
    <source>
        <dbReference type="Proteomes" id="UP000045285"/>
    </source>
</evidence>
<accession>A0A090E0H1</accession>
<dbReference type="Proteomes" id="UP000045285">
    <property type="component" value="Unassembled WGS sequence"/>
</dbReference>
<organism evidence="1 2">
    <name type="scientific">Mesorhizobium plurifarium</name>
    <dbReference type="NCBI Taxonomy" id="69974"/>
    <lineage>
        <taxon>Bacteria</taxon>
        <taxon>Pseudomonadati</taxon>
        <taxon>Pseudomonadota</taxon>
        <taxon>Alphaproteobacteria</taxon>
        <taxon>Hyphomicrobiales</taxon>
        <taxon>Phyllobacteriaceae</taxon>
        <taxon>Mesorhizobium</taxon>
    </lineage>
</organism>
<sequence>MQKSAAPRGPCPQQSLRQNATGLLRNYAKRISFGIVGWTVVGGRTAIGHRRAVLR</sequence>
<keyword evidence="2" id="KW-1185">Reference proteome</keyword>
<reference evidence="2" key="1">
    <citation type="submission" date="2014-08" db="EMBL/GenBank/DDBJ databases">
        <authorList>
            <person name="Moulin L."/>
        </authorList>
    </citation>
    <scope>NUCLEOTIDE SEQUENCE [LARGE SCALE GENOMIC DNA]</scope>
</reference>
<evidence type="ECO:0000313" key="1">
    <source>
        <dbReference type="EMBL" id="CDX20554.1"/>
    </source>
</evidence>
<name>A0A090E0H1_MESPL</name>
<gene>
    <name evidence="1" type="ORF">MPL3356_320032</name>
</gene>
<protein>
    <submittedName>
        <fullName evidence="1">Uncharacterized protein</fullName>
    </submittedName>
</protein>
<dbReference type="EMBL" id="CCMZ01000026">
    <property type="protein sequence ID" value="CDX20554.1"/>
    <property type="molecule type" value="Genomic_DNA"/>
</dbReference>
<dbReference type="AlphaFoldDB" id="A0A090E0H1"/>
<proteinExistence type="predicted"/>